<dbReference type="EMBL" id="HBJA01125981">
    <property type="protein sequence ID" value="CAE0832106.1"/>
    <property type="molecule type" value="Transcribed_RNA"/>
</dbReference>
<dbReference type="GO" id="GO:0000940">
    <property type="term" value="C:outer kinetochore"/>
    <property type="evidence" value="ECO:0007669"/>
    <property type="project" value="TreeGrafter"/>
</dbReference>
<comment type="similarity">
    <text evidence="1">Belongs to the SKA1 family.</text>
</comment>
<evidence type="ECO:0000256" key="1">
    <source>
        <dbReference type="ARBA" id="ARBA00006836"/>
    </source>
</evidence>
<proteinExistence type="inferred from homology"/>
<evidence type="ECO:0000313" key="3">
    <source>
        <dbReference type="EMBL" id="CAE0832105.1"/>
    </source>
</evidence>
<keyword evidence="2" id="KW-0175">Coiled coil</keyword>
<organism evidence="3">
    <name type="scientific">Eutreptiella gymnastica</name>
    <dbReference type="NCBI Taxonomy" id="73025"/>
    <lineage>
        <taxon>Eukaryota</taxon>
        <taxon>Discoba</taxon>
        <taxon>Euglenozoa</taxon>
        <taxon>Euglenida</taxon>
        <taxon>Spirocuta</taxon>
        <taxon>Euglenophyceae</taxon>
        <taxon>Eutreptiales</taxon>
        <taxon>Eutreptiaceae</taxon>
        <taxon>Eutreptiella</taxon>
    </lineage>
</organism>
<dbReference type="EMBL" id="HBJA01125980">
    <property type="protein sequence ID" value="CAE0832105.1"/>
    <property type="molecule type" value="Transcribed_RNA"/>
</dbReference>
<dbReference type="GO" id="GO:0008017">
    <property type="term" value="F:microtubule binding"/>
    <property type="evidence" value="ECO:0007669"/>
    <property type="project" value="InterPro"/>
</dbReference>
<reference evidence="3" key="1">
    <citation type="submission" date="2021-01" db="EMBL/GenBank/DDBJ databases">
        <authorList>
            <person name="Corre E."/>
            <person name="Pelletier E."/>
            <person name="Niang G."/>
            <person name="Scheremetjew M."/>
            <person name="Finn R."/>
            <person name="Kale V."/>
            <person name="Holt S."/>
            <person name="Cochrane G."/>
            <person name="Meng A."/>
            <person name="Brown T."/>
            <person name="Cohen L."/>
        </authorList>
    </citation>
    <scope>NUCLEOTIDE SEQUENCE</scope>
    <source>
        <strain evidence="3">CCMP1594</strain>
    </source>
</reference>
<dbReference type="PANTHER" id="PTHR28573">
    <property type="entry name" value="SPINDLE AND KINETOCHORE-ASSOCIATED PROTEIN 1"/>
    <property type="match status" value="1"/>
</dbReference>
<sequence length="255" mass="28735">MAAVLLPDPDLYSGLVNHFNAKVAELKGLSLLKNIDDQSATAAKLMELDRLLSSAEAQMATLHCAFDQDMAAMDQAKLLMECMHQQQGYINTMQANLPQRLPGYQTEAIQSPKVVPLQDTAKSPHGKRPHAVLVKRIAYVTIDELGAAPAYITSRLTIDKINAVVDEMFEVMTAKYKLLAIPYAKVPPRLLPQWKGYKDEETEDTQGMQFFSENDLRAFKRLKMDHTGKNILTVLRHLGRLKEHRKNGLCRYIVM</sequence>
<dbReference type="Gene3D" id="1.10.10.1890">
    <property type="entry name" value="Ska1 microtubule binding domain-like"/>
    <property type="match status" value="1"/>
</dbReference>
<dbReference type="PANTHER" id="PTHR28573:SF1">
    <property type="entry name" value="SPINDLE AND KINETOCHORE-ASSOCIATED PROTEIN 1"/>
    <property type="match status" value="1"/>
</dbReference>
<dbReference type="GO" id="GO:0000278">
    <property type="term" value="P:mitotic cell cycle"/>
    <property type="evidence" value="ECO:0007669"/>
    <property type="project" value="TreeGrafter"/>
</dbReference>
<dbReference type="InterPro" id="IPR042031">
    <property type="entry name" value="SKA1_MBD_sf"/>
</dbReference>
<protein>
    <recommendedName>
        <fullName evidence="5">Spindle and kinetochore-associated protein 1</fullName>
    </recommendedName>
</protein>
<dbReference type="InterPro" id="IPR009829">
    <property type="entry name" value="SKA1"/>
</dbReference>
<name>A0A6T2HHF7_9EUGL</name>
<dbReference type="GO" id="GO:0007059">
    <property type="term" value="P:chromosome segregation"/>
    <property type="evidence" value="ECO:0007669"/>
    <property type="project" value="InterPro"/>
</dbReference>
<dbReference type="GO" id="GO:0005876">
    <property type="term" value="C:spindle microtubule"/>
    <property type="evidence" value="ECO:0007669"/>
    <property type="project" value="TreeGrafter"/>
</dbReference>
<dbReference type="GO" id="GO:0072686">
    <property type="term" value="C:mitotic spindle"/>
    <property type="evidence" value="ECO:0007669"/>
    <property type="project" value="TreeGrafter"/>
</dbReference>
<gene>
    <name evidence="3" type="ORF">EGYM00163_LOCUS43387</name>
    <name evidence="4" type="ORF">EGYM00163_LOCUS43388</name>
</gene>
<accession>A0A6T2HHF7</accession>
<evidence type="ECO:0008006" key="5">
    <source>
        <dbReference type="Google" id="ProtNLM"/>
    </source>
</evidence>
<dbReference type="FunFam" id="1.10.10.1890:FF:000002">
    <property type="entry name" value="Spindle and kinetochore-associated protein 1"/>
    <property type="match status" value="1"/>
</dbReference>
<evidence type="ECO:0000256" key="2">
    <source>
        <dbReference type="ARBA" id="ARBA00023054"/>
    </source>
</evidence>
<dbReference type="AlphaFoldDB" id="A0A6T2HHF7"/>
<dbReference type="GO" id="GO:0051301">
    <property type="term" value="P:cell division"/>
    <property type="evidence" value="ECO:0007669"/>
    <property type="project" value="InterPro"/>
</dbReference>
<evidence type="ECO:0000313" key="4">
    <source>
        <dbReference type="EMBL" id="CAE0832106.1"/>
    </source>
</evidence>
<dbReference type="GO" id="GO:0031110">
    <property type="term" value="P:regulation of microtubule polymerization or depolymerization"/>
    <property type="evidence" value="ECO:0007669"/>
    <property type="project" value="TreeGrafter"/>
</dbReference>
<dbReference type="Pfam" id="PF07160">
    <property type="entry name" value="SKA1"/>
    <property type="match status" value="1"/>
</dbReference>